<organism evidence="3 4">
    <name type="scientific">Acrocarpospora corrugata</name>
    <dbReference type="NCBI Taxonomy" id="35763"/>
    <lineage>
        <taxon>Bacteria</taxon>
        <taxon>Bacillati</taxon>
        <taxon>Actinomycetota</taxon>
        <taxon>Actinomycetes</taxon>
        <taxon>Streptosporangiales</taxon>
        <taxon>Streptosporangiaceae</taxon>
        <taxon>Acrocarpospora</taxon>
    </lineage>
</organism>
<evidence type="ECO:0000256" key="1">
    <source>
        <dbReference type="ARBA" id="ARBA00023002"/>
    </source>
</evidence>
<evidence type="ECO:0000259" key="2">
    <source>
        <dbReference type="Pfam" id="PF07992"/>
    </source>
</evidence>
<dbReference type="EMBL" id="BLAD01000093">
    <property type="protein sequence ID" value="GES05099.1"/>
    <property type="molecule type" value="Genomic_DNA"/>
</dbReference>
<dbReference type="Gene3D" id="3.50.50.60">
    <property type="entry name" value="FAD/NAD(P)-binding domain"/>
    <property type="match status" value="1"/>
</dbReference>
<keyword evidence="4" id="KW-1185">Reference proteome</keyword>
<reference evidence="3 4" key="1">
    <citation type="submission" date="2019-10" db="EMBL/GenBank/DDBJ databases">
        <title>Whole genome shotgun sequence of Acrocarpospora corrugata NBRC 13972.</title>
        <authorList>
            <person name="Ichikawa N."/>
            <person name="Kimura A."/>
            <person name="Kitahashi Y."/>
            <person name="Komaki H."/>
            <person name="Oguchi A."/>
        </authorList>
    </citation>
    <scope>NUCLEOTIDE SEQUENCE [LARGE SCALE GENOMIC DNA]</scope>
    <source>
        <strain evidence="3 4">NBRC 13972</strain>
    </source>
</reference>
<dbReference type="GO" id="GO:0050660">
    <property type="term" value="F:flavin adenine dinucleotide binding"/>
    <property type="evidence" value="ECO:0007669"/>
    <property type="project" value="TreeGrafter"/>
</dbReference>
<dbReference type="PRINTS" id="PR00411">
    <property type="entry name" value="PNDRDTASEI"/>
</dbReference>
<dbReference type="InterPro" id="IPR023753">
    <property type="entry name" value="FAD/NAD-binding_dom"/>
</dbReference>
<proteinExistence type="predicted"/>
<dbReference type="AlphaFoldDB" id="A0A5M3W9R5"/>
<sequence length="463" mass="47509">MSGCCGPNTAELEPAASAASDGGLEQLPVVVIGAGPVGLAAAAHLAERGLDFLVLEAGNQAGASVAQWGHVRVFSPWKYNIDAAARRLLEAGGWSAPDPDWLPTGAELIDGYLAPLGKLLGPAVRFGVKVTAISRLGYDRVRTNGRDQAPFLIRTGSGEELRARAIIDASGTYTSPNVLGASGLPAYGESEVSIDDALPDVLGADRDRYAGKHTLVVGAGHSAATTLLALAQLEGAQITWAIRAGSAGRTYGGGAADALPARGALGTRLRAHVESGRITLLNGFFTHRLTPTGRGVEVVSRDPSGAEQAITVDQVISATGYRPDHSIASELRLDLDPILGSTRALAPLIDPNEHSCGTVPAHGVDELSHPEPGYYAVGVKSYGRAPTFLMATGYEQVRSVAAALAGDWEAARDVQLDLPETGVCSSGLAEAQEQRVGLATGISGGLLAAPLPLVTVGGGNCCG</sequence>
<accession>A0A5M3W9R5</accession>
<name>A0A5M3W9R5_9ACTN</name>
<protein>
    <submittedName>
        <fullName evidence="3">Flavoprotein</fullName>
    </submittedName>
</protein>
<evidence type="ECO:0000313" key="3">
    <source>
        <dbReference type="EMBL" id="GES05099.1"/>
    </source>
</evidence>
<keyword evidence="1" id="KW-0560">Oxidoreductase</keyword>
<dbReference type="PANTHER" id="PTHR43539:SF78">
    <property type="entry name" value="FLAVIN-CONTAINING MONOOXYGENASE"/>
    <property type="match status" value="1"/>
</dbReference>
<dbReference type="InterPro" id="IPR036188">
    <property type="entry name" value="FAD/NAD-bd_sf"/>
</dbReference>
<dbReference type="Pfam" id="PF07992">
    <property type="entry name" value="Pyr_redox_2"/>
    <property type="match status" value="1"/>
</dbReference>
<evidence type="ECO:0000313" key="4">
    <source>
        <dbReference type="Proteomes" id="UP000334990"/>
    </source>
</evidence>
<dbReference type="Proteomes" id="UP000334990">
    <property type="component" value="Unassembled WGS sequence"/>
</dbReference>
<dbReference type="RefSeq" id="WP_155341138.1">
    <property type="nucleotide sequence ID" value="NZ_BAAABN010000040.1"/>
</dbReference>
<dbReference type="GO" id="GO:0004497">
    <property type="term" value="F:monooxygenase activity"/>
    <property type="evidence" value="ECO:0007669"/>
    <property type="project" value="TreeGrafter"/>
</dbReference>
<dbReference type="PANTHER" id="PTHR43539">
    <property type="entry name" value="FLAVIN-BINDING MONOOXYGENASE-LIKE PROTEIN (AFU_ORTHOLOGUE AFUA_4G09220)"/>
    <property type="match status" value="1"/>
</dbReference>
<dbReference type="PRINTS" id="PR00368">
    <property type="entry name" value="FADPNR"/>
</dbReference>
<dbReference type="InterPro" id="IPR050982">
    <property type="entry name" value="Auxin_biosynth/cation_transpt"/>
</dbReference>
<feature type="domain" description="FAD/NAD(P)-binding" evidence="2">
    <location>
        <begin position="29"/>
        <end position="335"/>
    </location>
</feature>
<comment type="caution">
    <text evidence="3">The sequence shown here is derived from an EMBL/GenBank/DDBJ whole genome shotgun (WGS) entry which is preliminary data.</text>
</comment>
<gene>
    <name evidence="3" type="ORF">Acor_71670</name>
</gene>
<dbReference type="SUPFAM" id="SSF51905">
    <property type="entry name" value="FAD/NAD(P)-binding domain"/>
    <property type="match status" value="1"/>
</dbReference>
<dbReference type="OrthoDB" id="7279140at2"/>